<feature type="transmembrane region" description="Helical" evidence="5">
    <location>
        <begin position="65"/>
        <end position="89"/>
    </location>
</feature>
<accession>A0A6J8CD60</accession>
<dbReference type="InterPro" id="IPR018499">
    <property type="entry name" value="Tetraspanin/Peripherin"/>
</dbReference>
<dbReference type="Gene3D" id="1.10.1450.10">
    <property type="entry name" value="Tetraspanin"/>
    <property type="match status" value="1"/>
</dbReference>
<feature type="transmembrane region" description="Helical" evidence="5">
    <location>
        <begin position="294"/>
        <end position="317"/>
    </location>
</feature>
<keyword evidence="4 5" id="KW-0472">Membrane</keyword>
<evidence type="ECO:0000256" key="2">
    <source>
        <dbReference type="ARBA" id="ARBA00022692"/>
    </source>
</evidence>
<dbReference type="CDD" id="cd03156">
    <property type="entry name" value="uroplakin_I_like_LEL"/>
    <property type="match status" value="1"/>
</dbReference>
<evidence type="ECO:0000256" key="5">
    <source>
        <dbReference type="SAM" id="Phobius"/>
    </source>
</evidence>
<keyword evidence="2 5" id="KW-0812">Transmembrane</keyword>
<keyword evidence="3 5" id="KW-1133">Transmembrane helix</keyword>
<evidence type="ECO:0000256" key="1">
    <source>
        <dbReference type="ARBA" id="ARBA00004141"/>
    </source>
</evidence>
<evidence type="ECO:0000256" key="3">
    <source>
        <dbReference type="ARBA" id="ARBA00022989"/>
    </source>
</evidence>
<dbReference type="EMBL" id="CACVKT020005120">
    <property type="protein sequence ID" value="CAC5393159.1"/>
    <property type="molecule type" value="Genomic_DNA"/>
</dbReference>
<evidence type="ECO:0000313" key="6">
    <source>
        <dbReference type="EMBL" id="CAC5393159.1"/>
    </source>
</evidence>
<dbReference type="OrthoDB" id="6117380at2759"/>
<protein>
    <submittedName>
        <fullName evidence="6">TSPAN18</fullName>
    </submittedName>
</protein>
<proteinExistence type="predicted"/>
<dbReference type="GO" id="GO:0016020">
    <property type="term" value="C:membrane"/>
    <property type="evidence" value="ECO:0007669"/>
    <property type="project" value="UniProtKB-SubCell"/>
</dbReference>
<dbReference type="SUPFAM" id="SSF48652">
    <property type="entry name" value="Tetraspanin"/>
    <property type="match status" value="1"/>
</dbReference>
<evidence type="ECO:0000313" key="7">
    <source>
        <dbReference type="Proteomes" id="UP000507470"/>
    </source>
</evidence>
<feature type="transmembrane region" description="Helical" evidence="5">
    <location>
        <begin position="150"/>
        <end position="170"/>
    </location>
</feature>
<comment type="subcellular location">
    <subcellularLocation>
        <location evidence="1">Membrane</location>
        <topology evidence="1">Multi-pass membrane protein</topology>
    </subcellularLocation>
</comment>
<dbReference type="PANTHER" id="PTHR19282:SF417">
    <property type="entry name" value="TETRASPANIN TSPA-RELATED"/>
    <property type="match status" value="1"/>
</dbReference>
<reference evidence="6 7" key="1">
    <citation type="submission" date="2020-06" db="EMBL/GenBank/DDBJ databases">
        <authorList>
            <person name="Li R."/>
            <person name="Bekaert M."/>
        </authorList>
    </citation>
    <scope>NUCLEOTIDE SEQUENCE [LARGE SCALE GENOMIC DNA]</scope>
    <source>
        <strain evidence="7">wild</strain>
    </source>
</reference>
<gene>
    <name evidence="6" type="ORF">MCOR_28042</name>
</gene>
<dbReference type="PANTHER" id="PTHR19282">
    <property type="entry name" value="TETRASPANIN"/>
    <property type="match status" value="1"/>
</dbReference>
<sequence length="344" mass="37894">MSDGRSRIRKEISGLSRASSKLRQKEKQQNSQFIMATEELFKCEQITVDGHLKKKRDTISYVKRMLLFLVWKTFRNILGLGLIIAGGMLREKSDTVNDKVLPLLNEIGIGPGFTMGDLLEAIAILVIIIGIIAFTLSTIGGFGACCKNRVLLIIYGIGVVLIGAAEIFVLKAWTDLKKELNETIKSTLLKLLKDYEGNTEDILTIAWNFVFLLFDCCGVNAQSSVDDFSTTTWASTTRGTDVIPGWCCKEAKIDTASSLYGTNCTITPTSSNSHYETGCYTAIEKILTTYSTTFISICTLILLVEILAVISAIVMVIQISNDVNSNRHKEGIVLHSINKTSPNV</sequence>
<evidence type="ECO:0000256" key="4">
    <source>
        <dbReference type="ARBA" id="ARBA00023136"/>
    </source>
</evidence>
<name>A0A6J8CD60_MYTCO</name>
<dbReference type="AlphaFoldDB" id="A0A6J8CD60"/>
<keyword evidence="7" id="KW-1185">Reference proteome</keyword>
<organism evidence="6 7">
    <name type="scientific">Mytilus coruscus</name>
    <name type="common">Sea mussel</name>
    <dbReference type="NCBI Taxonomy" id="42192"/>
    <lineage>
        <taxon>Eukaryota</taxon>
        <taxon>Metazoa</taxon>
        <taxon>Spiralia</taxon>
        <taxon>Lophotrochozoa</taxon>
        <taxon>Mollusca</taxon>
        <taxon>Bivalvia</taxon>
        <taxon>Autobranchia</taxon>
        <taxon>Pteriomorphia</taxon>
        <taxon>Mytilida</taxon>
        <taxon>Mytiloidea</taxon>
        <taxon>Mytilidae</taxon>
        <taxon>Mytilinae</taxon>
        <taxon>Mytilus</taxon>
    </lineage>
</organism>
<dbReference type="Proteomes" id="UP000507470">
    <property type="component" value="Unassembled WGS sequence"/>
</dbReference>
<dbReference type="Pfam" id="PF00335">
    <property type="entry name" value="Tetraspanin"/>
    <property type="match status" value="1"/>
</dbReference>
<feature type="transmembrane region" description="Helical" evidence="5">
    <location>
        <begin position="121"/>
        <end position="143"/>
    </location>
</feature>
<dbReference type="InterPro" id="IPR008952">
    <property type="entry name" value="Tetraspanin_EC2_sf"/>
</dbReference>